<feature type="compositionally biased region" description="Basic and acidic residues" evidence="1">
    <location>
        <begin position="460"/>
        <end position="475"/>
    </location>
</feature>
<dbReference type="EMBL" id="JAACNO010000208">
    <property type="protein sequence ID" value="KAF4148919.1"/>
    <property type="molecule type" value="Genomic_DNA"/>
</dbReference>
<dbReference type="PANTHER" id="PTHR33667:SF7">
    <property type="entry name" value="RIKEN CDNA 1810020O05 GENE"/>
    <property type="match status" value="1"/>
</dbReference>
<sequence>MSKKKSETIRWNASLTLLCGRFNPLELVDAIRYTSLTIEIRDRDLKQEETLAQFQVKWESLYMTGVDPGGQQQKIVTTLSRITPRSIETDQVGNSPTTTAQPMELTEVDDIARSDWRMMLANSGRLFPYGLATFRLTELLNLAKQRMGGMKANSDRSHMVLKLTSDVISMKRRASPLGTATLSEESDLPATVDLSPLEKVIREPGAYISTGASLSITVELQSPIEILSAGSADALPASAESEIAALKFSRIVVIIPYKDSSTLGEVTKAMTNVNLKALPGVPIRSYQMTESEKMDCETGALDVVTGAQIIDSQFRMVILEGLVDKGMKYLHQQLQRKGPNDPKGCRMFCNDELRFTRRLYTEFEIDLKRIKLRYPLSVLMTTPDIYMRSKVSANCHQALARLAEMRKVQRLIEVKHLDLFPTSQMLFEVESKYGESVTLEDIYGTSGDSSKSETNNTTSSRDKAKEGRRTFESTRRRNNRLKATTDSTNANFELSRRNRVEKNFLLERKKHADRLQADYAEKKQAKMLENTSQGPVYLYSGQKLRTQDTLQDKLRERLSKDHHTTYTYSHDFQSLALSMVNLEALRQSEEQETRKKWTTQRGFIYPAPRQPSEYKKHPNTPSEARCEDLRQPFVDNINHPKPVSRDSSEPGTRKGPDFSTLPSKDMIFGGTNGDGTRNPDYFRSVHMCGEGLRIEMEEALKKEQDAWERRLVVDKKQLKFLAHGSICSQPRDKPSQLDKVSDILRGPAYSKPIRIVKNASLPSGKRVPLEKPPVTIHNEEEYVGCVATTFASTLRPSDSNQFVATDAVSSKPQDFFFPSTSGILTPQVKKIITRKEIVPVRGSEKKGLIWRNE</sequence>
<feature type="region of interest" description="Disordered" evidence="1">
    <location>
        <begin position="444"/>
        <end position="487"/>
    </location>
</feature>
<dbReference type="EMBL" id="WSZM01000049">
    <property type="protein sequence ID" value="KAF4045383.1"/>
    <property type="molecule type" value="Genomic_DNA"/>
</dbReference>
<dbReference type="Proteomes" id="UP000704712">
    <property type="component" value="Unassembled WGS sequence"/>
</dbReference>
<dbReference type="AlphaFoldDB" id="A0A833T8R7"/>
<gene>
    <name evidence="2" type="ORF">GN244_ATG02229</name>
    <name evidence="3" type="ORF">GN958_ATG01898</name>
</gene>
<protein>
    <submittedName>
        <fullName evidence="2">Uncharacterized protein</fullName>
    </submittedName>
</protein>
<proteinExistence type="predicted"/>
<organism evidence="2 4">
    <name type="scientific">Phytophthora infestans</name>
    <name type="common">Potato late blight agent</name>
    <name type="synonym">Botrytis infestans</name>
    <dbReference type="NCBI Taxonomy" id="4787"/>
    <lineage>
        <taxon>Eukaryota</taxon>
        <taxon>Sar</taxon>
        <taxon>Stramenopiles</taxon>
        <taxon>Oomycota</taxon>
        <taxon>Peronosporomycetes</taxon>
        <taxon>Peronosporales</taxon>
        <taxon>Peronosporaceae</taxon>
        <taxon>Phytophthora</taxon>
    </lineage>
</organism>
<evidence type="ECO:0000313" key="2">
    <source>
        <dbReference type="EMBL" id="KAF4045383.1"/>
    </source>
</evidence>
<keyword evidence="4" id="KW-1185">Reference proteome</keyword>
<dbReference type="Proteomes" id="UP000602510">
    <property type="component" value="Unassembled WGS sequence"/>
</dbReference>
<feature type="compositionally biased region" description="Basic and acidic residues" evidence="1">
    <location>
        <begin position="643"/>
        <end position="656"/>
    </location>
</feature>
<evidence type="ECO:0000313" key="4">
    <source>
        <dbReference type="Proteomes" id="UP000602510"/>
    </source>
</evidence>
<name>A0A833T8R7_PHYIN</name>
<comment type="caution">
    <text evidence="2">The sequence shown here is derived from an EMBL/GenBank/DDBJ whole genome shotgun (WGS) entry which is preliminary data.</text>
</comment>
<reference evidence="2" key="1">
    <citation type="submission" date="2020-04" db="EMBL/GenBank/DDBJ databases">
        <title>Hybrid Assembly of Korean Phytophthora infestans isolates.</title>
        <authorList>
            <person name="Prokchorchik M."/>
            <person name="Lee Y."/>
            <person name="Seo J."/>
            <person name="Cho J.-H."/>
            <person name="Park Y.-E."/>
            <person name="Jang D.-C."/>
            <person name="Im J.-S."/>
            <person name="Choi J.-G."/>
            <person name="Park H.-J."/>
            <person name="Lee G.-B."/>
            <person name="Lee Y.-G."/>
            <person name="Hong S.-Y."/>
            <person name="Cho K."/>
            <person name="Sohn K.H."/>
        </authorList>
    </citation>
    <scope>NUCLEOTIDE SEQUENCE</scope>
    <source>
        <strain evidence="2">KR_1_A1</strain>
        <strain evidence="3">KR_2_A2</strain>
    </source>
</reference>
<evidence type="ECO:0000256" key="1">
    <source>
        <dbReference type="SAM" id="MobiDB-lite"/>
    </source>
</evidence>
<evidence type="ECO:0000313" key="3">
    <source>
        <dbReference type="EMBL" id="KAF4148919.1"/>
    </source>
</evidence>
<feature type="region of interest" description="Disordered" evidence="1">
    <location>
        <begin position="633"/>
        <end position="679"/>
    </location>
</feature>
<dbReference type="PANTHER" id="PTHR33667">
    <property type="entry name" value="SI:DKEY-57N24.6"/>
    <property type="match status" value="1"/>
</dbReference>
<accession>A0A833T8R7</accession>